<gene>
    <name evidence="2" type="ORF">L484_001982</name>
</gene>
<dbReference type="EMBL" id="KE344239">
    <property type="protein sequence ID" value="EXB55477.1"/>
    <property type="molecule type" value="Genomic_DNA"/>
</dbReference>
<dbReference type="Gene3D" id="2.70.98.10">
    <property type="match status" value="1"/>
</dbReference>
<evidence type="ECO:0000256" key="1">
    <source>
        <dbReference type="SAM" id="MobiDB-lite"/>
    </source>
</evidence>
<dbReference type="eggNOG" id="ENOG502QQM5">
    <property type="taxonomic scope" value="Eukaryota"/>
</dbReference>
<evidence type="ECO:0000313" key="3">
    <source>
        <dbReference type="Proteomes" id="UP000030645"/>
    </source>
</evidence>
<evidence type="ECO:0000313" key="2">
    <source>
        <dbReference type="EMBL" id="EXB55477.1"/>
    </source>
</evidence>
<reference evidence="3" key="1">
    <citation type="submission" date="2013-01" db="EMBL/GenBank/DDBJ databases">
        <title>Draft Genome Sequence of a Mulberry Tree, Morus notabilis C.K. Schneid.</title>
        <authorList>
            <person name="He N."/>
            <person name="Zhao S."/>
        </authorList>
    </citation>
    <scope>NUCLEOTIDE SEQUENCE</scope>
</reference>
<dbReference type="PANTHER" id="PTHR32018:SF6">
    <property type="entry name" value="RHAMNOGALACTURONAN ENDOLYASE"/>
    <property type="match status" value="1"/>
</dbReference>
<dbReference type="STRING" id="981085.W9R3R7"/>
<feature type="compositionally biased region" description="Polar residues" evidence="1">
    <location>
        <begin position="355"/>
        <end position="367"/>
    </location>
</feature>
<name>W9R3R7_9ROSA</name>
<dbReference type="Pfam" id="PF06045">
    <property type="entry name" value="Rhamnogal_lyase"/>
    <property type="match status" value="1"/>
</dbReference>
<accession>W9R3R7</accession>
<dbReference type="Proteomes" id="UP000030645">
    <property type="component" value="Unassembled WGS sequence"/>
</dbReference>
<dbReference type="AlphaFoldDB" id="W9R3R7"/>
<proteinExistence type="predicted"/>
<keyword evidence="3" id="KW-1185">Reference proteome</keyword>
<sequence>MALLNLVFPIPAVIIKEDENRNEISFAKRWNDSSHPFPVNVDQRYIILRDYSGFYTYTILEHPKEAPAVQISMVRAVFKLQENKFQYMAITDAIQRTMPSAHDRTFGKKLAYPEAVLLTEPSKPEFRGEVHDKYQYSTDHKDIKVHGWISSNPPVGFWMITPSHEFLTTGPMNQEHTSHVGSTSLCAQEEVAKWLYDFIHSKDYSACDQRGTVSGQLLIRDRYINESLFRLTLHMWVWLHLEKQDHGKGKASLYAFVPGIIGDYVYEKIVTIEPGARIELDSLVYEPPRNGPTLWEIGIPDRTAAEYSVPDPLPTLTNRLHLNQPDHKWQGKGDEDGVNACEVRVATEPRRWHLRQNSELDNGSRPQGTADGRLGARDMDGGSGQDDVGVCDVARYSVCSHKKHT</sequence>
<protein>
    <submittedName>
        <fullName evidence="2">Uncharacterized protein</fullName>
    </submittedName>
</protein>
<feature type="region of interest" description="Disordered" evidence="1">
    <location>
        <begin position="352"/>
        <end position="387"/>
    </location>
</feature>
<dbReference type="GO" id="GO:0030246">
    <property type="term" value="F:carbohydrate binding"/>
    <property type="evidence" value="ECO:0007669"/>
    <property type="project" value="InterPro"/>
</dbReference>
<dbReference type="PANTHER" id="PTHR32018">
    <property type="entry name" value="RHAMNOGALACTURONATE LYASE FAMILY PROTEIN"/>
    <property type="match status" value="1"/>
</dbReference>
<dbReference type="InterPro" id="IPR051850">
    <property type="entry name" value="Polysacch_Lyase_4"/>
</dbReference>
<organism evidence="2 3">
    <name type="scientific">Morus notabilis</name>
    <dbReference type="NCBI Taxonomy" id="981085"/>
    <lineage>
        <taxon>Eukaryota</taxon>
        <taxon>Viridiplantae</taxon>
        <taxon>Streptophyta</taxon>
        <taxon>Embryophyta</taxon>
        <taxon>Tracheophyta</taxon>
        <taxon>Spermatophyta</taxon>
        <taxon>Magnoliopsida</taxon>
        <taxon>eudicotyledons</taxon>
        <taxon>Gunneridae</taxon>
        <taxon>Pentapetalae</taxon>
        <taxon>rosids</taxon>
        <taxon>fabids</taxon>
        <taxon>Rosales</taxon>
        <taxon>Moraceae</taxon>
        <taxon>Moreae</taxon>
        <taxon>Morus</taxon>
    </lineage>
</organism>
<dbReference type="InterPro" id="IPR014718">
    <property type="entry name" value="GH-type_carb-bd"/>
</dbReference>
<dbReference type="InterPro" id="IPR010325">
    <property type="entry name" value="Rhamnogal_lyase"/>
</dbReference>